<keyword evidence="3" id="KW-1185">Reference proteome</keyword>
<dbReference type="InterPro" id="IPR024344">
    <property type="entry name" value="MDMPI_metal-binding"/>
</dbReference>
<evidence type="ECO:0000259" key="1">
    <source>
        <dbReference type="Pfam" id="PF11716"/>
    </source>
</evidence>
<dbReference type="Proteomes" id="UP001597046">
    <property type="component" value="Unassembled WGS sequence"/>
</dbReference>
<gene>
    <name evidence="2" type="ORF">ACFQ2V_05015</name>
</gene>
<comment type="caution">
    <text evidence="2">The sequence shown here is derived from an EMBL/GenBank/DDBJ whole genome shotgun (WGS) entry which is preliminary data.</text>
</comment>
<dbReference type="SUPFAM" id="SSF109854">
    <property type="entry name" value="DinB/YfiT-like putative metalloenzymes"/>
    <property type="match status" value="1"/>
</dbReference>
<protein>
    <submittedName>
        <fullName evidence="2">Maleylpyruvate isomerase N-terminal domain-containing protein</fullName>
    </submittedName>
</protein>
<dbReference type="Pfam" id="PF11716">
    <property type="entry name" value="MDMPI_N"/>
    <property type="match status" value="1"/>
</dbReference>
<dbReference type="InterPro" id="IPR017517">
    <property type="entry name" value="Maleyloyr_isom"/>
</dbReference>
<dbReference type="PANTHER" id="PTHR40758">
    <property type="entry name" value="CONSERVED PROTEIN"/>
    <property type="match status" value="1"/>
</dbReference>
<feature type="domain" description="Mycothiol-dependent maleylpyruvate isomerase metal-binding" evidence="1">
    <location>
        <begin position="29"/>
        <end position="145"/>
    </location>
</feature>
<evidence type="ECO:0000313" key="3">
    <source>
        <dbReference type="Proteomes" id="UP001597046"/>
    </source>
</evidence>
<proteinExistence type="predicted"/>
<reference evidence="3" key="1">
    <citation type="journal article" date="2019" name="Int. J. Syst. Evol. Microbiol.">
        <title>The Global Catalogue of Microorganisms (GCM) 10K type strain sequencing project: providing services to taxonomists for standard genome sequencing and annotation.</title>
        <authorList>
            <consortium name="The Broad Institute Genomics Platform"/>
            <consortium name="The Broad Institute Genome Sequencing Center for Infectious Disease"/>
            <person name="Wu L."/>
            <person name="Ma J."/>
        </authorList>
    </citation>
    <scope>NUCLEOTIDE SEQUENCE [LARGE SCALE GENOMIC DNA]</scope>
    <source>
        <strain evidence="3">CCUG 57508</strain>
    </source>
</reference>
<sequence length="271" mass="29330">MTFDDDALRTPGPLGVSVDGLGDALGAASTVLRANSMAAGLDAPVPTCPGWTVLDLVAHQGMVHRWAASHLRGRPVDQPEQLEVEGRASPDVLGWFDEGATGLLQAIVDAPDDLEALVFLKDAPPPRLFWTRRQCHETTIHAVDALGARLGRPARAEETWIAPEVAVDGIDELLVGFVTRSRKGASPDGSTDSTLLLVAPDGCDVAWLVDLATGRPVATRRVRPGSPDTKDVDQVWTGRPVELYLRLWSRGAAEPVDDLERWWRESISVTW</sequence>
<dbReference type="RefSeq" id="WP_386051306.1">
    <property type="nucleotide sequence ID" value="NZ_JBHTKH010000002.1"/>
</dbReference>
<evidence type="ECO:0000313" key="2">
    <source>
        <dbReference type="EMBL" id="MFD1053660.1"/>
    </source>
</evidence>
<organism evidence="2 3">
    <name type="scientific">Terrabacter terrigena</name>
    <dbReference type="NCBI Taxonomy" id="574718"/>
    <lineage>
        <taxon>Bacteria</taxon>
        <taxon>Bacillati</taxon>
        <taxon>Actinomycetota</taxon>
        <taxon>Actinomycetes</taxon>
        <taxon>Micrococcales</taxon>
        <taxon>Intrasporangiaceae</taxon>
        <taxon>Terrabacter</taxon>
    </lineage>
</organism>
<dbReference type="GO" id="GO:0016853">
    <property type="term" value="F:isomerase activity"/>
    <property type="evidence" value="ECO:0007669"/>
    <property type="project" value="UniProtKB-KW"/>
</dbReference>
<dbReference type="NCBIfam" id="TIGR03083">
    <property type="entry name" value="maleylpyruvate isomerase family mycothiol-dependent enzyme"/>
    <property type="match status" value="1"/>
</dbReference>
<accession>A0ABW3MW46</accession>
<dbReference type="EMBL" id="JBHTKH010000002">
    <property type="protein sequence ID" value="MFD1053660.1"/>
    <property type="molecule type" value="Genomic_DNA"/>
</dbReference>
<keyword evidence="2" id="KW-0413">Isomerase</keyword>
<dbReference type="InterPro" id="IPR034660">
    <property type="entry name" value="DinB/YfiT-like"/>
</dbReference>
<dbReference type="PANTHER" id="PTHR40758:SF1">
    <property type="entry name" value="CONSERVED PROTEIN"/>
    <property type="match status" value="1"/>
</dbReference>
<name>A0ABW3MW46_9MICO</name>